<sequence>MDEPQPAKIRTESIEEDVDRVQHQEIDIFTNNLNFGSLSSFDFNSDLKFAQNNDTYIISNVATQAGIAKALEHGVKLSSIVKAKALRLNEATTLELLDAVVKIYCRAFAKEDSDVVPNAETRPQPSENDCEKTGEAEAGDRDLDFTKLSKFFSSKVICYSPLTWETLPRIGNTAQSTEAQPKRKRTQAASTSHIAPRRELTTMQEYHETLEIQKHTNAVMEKLIQMTRKEPINFWEFVLEDDPVEGYTKTCLNIYALTFLTVKGFTAFKQDQDGEILLQGSGEPNQEGENSQGIVTALSYDKWLDMINKYKKSQ</sequence>
<accession>A0AAD9LGP5</accession>
<feature type="domain" description="Non-structural maintenance of chromosome element 4 C-terminal" evidence="2">
    <location>
        <begin position="231"/>
        <end position="312"/>
    </location>
</feature>
<feature type="compositionally biased region" description="Basic and acidic residues" evidence="1">
    <location>
        <begin position="129"/>
        <end position="138"/>
    </location>
</feature>
<feature type="region of interest" description="Disordered" evidence="1">
    <location>
        <begin position="115"/>
        <end position="138"/>
    </location>
</feature>
<evidence type="ECO:0000313" key="4">
    <source>
        <dbReference type="Proteomes" id="UP001195914"/>
    </source>
</evidence>
<dbReference type="Pfam" id="PF08743">
    <property type="entry name" value="Nse4_C"/>
    <property type="match status" value="1"/>
</dbReference>
<dbReference type="Proteomes" id="UP001195914">
    <property type="component" value="Unassembled WGS sequence"/>
</dbReference>
<evidence type="ECO:0000259" key="2">
    <source>
        <dbReference type="Pfam" id="PF08743"/>
    </source>
</evidence>
<name>A0AAD9LGP5_BABDI</name>
<comment type="caution">
    <text evidence="3">The sequence shown here is derived from an EMBL/GenBank/DDBJ whole genome shotgun (WGS) entry which is preliminary data.</text>
</comment>
<organism evidence="3 4">
    <name type="scientific">Babesia divergens</name>
    <dbReference type="NCBI Taxonomy" id="32595"/>
    <lineage>
        <taxon>Eukaryota</taxon>
        <taxon>Sar</taxon>
        <taxon>Alveolata</taxon>
        <taxon>Apicomplexa</taxon>
        <taxon>Aconoidasida</taxon>
        <taxon>Piroplasmida</taxon>
        <taxon>Babesiidae</taxon>
        <taxon>Babesia</taxon>
    </lineage>
</organism>
<reference evidence="3" key="2">
    <citation type="submission" date="2021-05" db="EMBL/GenBank/DDBJ databases">
        <authorList>
            <person name="Pain A."/>
        </authorList>
    </citation>
    <scope>NUCLEOTIDE SEQUENCE</scope>
    <source>
        <strain evidence="3">1802A</strain>
    </source>
</reference>
<keyword evidence="4" id="KW-1185">Reference proteome</keyword>
<evidence type="ECO:0000256" key="1">
    <source>
        <dbReference type="SAM" id="MobiDB-lite"/>
    </source>
</evidence>
<reference evidence="3" key="1">
    <citation type="journal article" date="2014" name="Nucleic Acids Res.">
        <title>The evolutionary dynamics of variant antigen genes in Babesia reveal a history of genomic innovation underlying host-parasite interaction.</title>
        <authorList>
            <person name="Jackson A.P."/>
            <person name="Otto T.D."/>
            <person name="Darby A."/>
            <person name="Ramaprasad A."/>
            <person name="Xia D."/>
            <person name="Echaide I.E."/>
            <person name="Farber M."/>
            <person name="Gahlot S."/>
            <person name="Gamble J."/>
            <person name="Gupta D."/>
            <person name="Gupta Y."/>
            <person name="Jackson L."/>
            <person name="Malandrin L."/>
            <person name="Malas T.B."/>
            <person name="Moussa E."/>
            <person name="Nair M."/>
            <person name="Reid A.J."/>
            <person name="Sanders M."/>
            <person name="Sharma J."/>
            <person name="Tracey A."/>
            <person name="Quail M.A."/>
            <person name="Weir W."/>
            <person name="Wastling J.M."/>
            <person name="Hall N."/>
            <person name="Willadsen P."/>
            <person name="Lingelbach K."/>
            <person name="Shiels B."/>
            <person name="Tait A."/>
            <person name="Berriman M."/>
            <person name="Allred D.R."/>
            <person name="Pain A."/>
        </authorList>
    </citation>
    <scope>NUCLEOTIDE SEQUENCE</scope>
    <source>
        <strain evidence="3">1802A</strain>
    </source>
</reference>
<dbReference type="EMBL" id="JAHBMH010000044">
    <property type="protein sequence ID" value="KAK1935870.1"/>
    <property type="molecule type" value="Genomic_DNA"/>
</dbReference>
<feature type="region of interest" description="Disordered" evidence="1">
    <location>
        <begin position="173"/>
        <end position="192"/>
    </location>
</feature>
<dbReference type="InterPro" id="IPR014854">
    <property type="entry name" value="Nse4_C"/>
</dbReference>
<evidence type="ECO:0000313" key="3">
    <source>
        <dbReference type="EMBL" id="KAK1935870.1"/>
    </source>
</evidence>
<proteinExistence type="predicted"/>
<dbReference type="AlphaFoldDB" id="A0AAD9LGP5"/>
<protein>
    <recommendedName>
        <fullName evidence="2">Non-structural maintenance of chromosome element 4 C-terminal domain-containing protein</fullName>
    </recommendedName>
</protein>
<gene>
    <name evidence="3" type="ORF">X943_000089</name>
</gene>